<gene>
    <name evidence="2" type="ORF">AOQ84DRAFT_383001</name>
</gene>
<reference evidence="2 3" key="1">
    <citation type="journal article" date="2016" name="Nat. Commun.">
        <title>Ectomycorrhizal ecology is imprinted in the genome of the dominant symbiotic fungus Cenococcum geophilum.</title>
        <authorList>
            <consortium name="DOE Joint Genome Institute"/>
            <person name="Peter M."/>
            <person name="Kohler A."/>
            <person name="Ohm R.A."/>
            <person name="Kuo A."/>
            <person name="Krutzmann J."/>
            <person name="Morin E."/>
            <person name="Arend M."/>
            <person name="Barry K.W."/>
            <person name="Binder M."/>
            <person name="Choi C."/>
            <person name="Clum A."/>
            <person name="Copeland A."/>
            <person name="Grisel N."/>
            <person name="Haridas S."/>
            <person name="Kipfer T."/>
            <person name="LaButti K."/>
            <person name="Lindquist E."/>
            <person name="Lipzen A."/>
            <person name="Maire R."/>
            <person name="Meier B."/>
            <person name="Mihaltcheva S."/>
            <person name="Molinier V."/>
            <person name="Murat C."/>
            <person name="Poggeler S."/>
            <person name="Quandt C.A."/>
            <person name="Sperisen C."/>
            <person name="Tritt A."/>
            <person name="Tisserant E."/>
            <person name="Crous P.W."/>
            <person name="Henrissat B."/>
            <person name="Nehls U."/>
            <person name="Egli S."/>
            <person name="Spatafora J.W."/>
            <person name="Grigoriev I.V."/>
            <person name="Martin F.M."/>
        </authorList>
    </citation>
    <scope>NUCLEOTIDE SEQUENCE [LARGE SCALE GENOMIC DNA]</scope>
    <source>
        <strain evidence="2 3">CBS 207.34</strain>
    </source>
</reference>
<protein>
    <submittedName>
        <fullName evidence="2">Uncharacterized protein</fullName>
    </submittedName>
</protein>
<name>A0A8E2JLT5_9PEZI</name>
<dbReference type="EMBL" id="KV751001">
    <property type="protein sequence ID" value="OCL02120.1"/>
    <property type="molecule type" value="Genomic_DNA"/>
</dbReference>
<organism evidence="2 3">
    <name type="scientific">Glonium stellatum</name>
    <dbReference type="NCBI Taxonomy" id="574774"/>
    <lineage>
        <taxon>Eukaryota</taxon>
        <taxon>Fungi</taxon>
        <taxon>Dikarya</taxon>
        <taxon>Ascomycota</taxon>
        <taxon>Pezizomycotina</taxon>
        <taxon>Dothideomycetes</taxon>
        <taxon>Pleosporomycetidae</taxon>
        <taxon>Gloniales</taxon>
        <taxon>Gloniaceae</taxon>
        <taxon>Glonium</taxon>
    </lineage>
</organism>
<accession>A0A8E2JLT5</accession>
<proteinExistence type="predicted"/>
<evidence type="ECO:0000313" key="3">
    <source>
        <dbReference type="Proteomes" id="UP000250140"/>
    </source>
</evidence>
<dbReference type="Proteomes" id="UP000250140">
    <property type="component" value="Unassembled WGS sequence"/>
</dbReference>
<evidence type="ECO:0000256" key="1">
    <source>
        <dbReference type="SAM" id="MobiDB-lite"/>
    </source>
</evidence>
<sequence>MAINPSRGSPPFRLSREDAVCLSGTPRGGRYGKSEHGPCEAMEERCASCHGKHKSDNSSCPLRPRWFNQGWVYPNWWTVRITRVKNDTRDKKAVGGEGKGKGVAQAPPGI</sequence>
<evidence type="ECO:0000313" key="2">
    <source>
        <dbReference type="EMBL" id="OCL02120.1"/>
    </source>
</evidence>
<feature type="compositionally biased region" description="Basic and acidic residues" evidence="1">
    <location>
        <begin position="88"/>
        <end position="100"/>
    </location>
</feature>
<keyword evidence="3" id="KW-1185">Reference proteome</keyword>
<feature type="region of interest" description="Disordered" evidence="1">
    <location>
        <begin position="88"/>
        <end position="110"/>
    </location>
</feature>
<dbReference type="AlphaFoldDB" id="A0A8E2JLT5"/>